<dbReference type="RefSeq" id="WP_067896661.1">
    <property type="nucleotide sequence ID" value="NZ_VSFG01000003.1"/>
</dbReference>
<dbReference type="InterPro" id="IPR009100">
    <property type="entry name" value="AcylCoA_DH/oxidase_NM_dom_sf"/>
</dbReference>
<proteinExistence type="predicted"/>
<keyword evidence="1" id="KW-0560">Oxidoreductase</keyword>
<dbReference type="STRING" id="1220554.GCA_001552135_05233"/>
<dbReference type="SUPFAM" id="SSF56645">
    <property type="entry name" value="Acyl-CoA dehydrogenase NM domain-like"/>
    <property type="match status" value="1"/>
</dbReference>
<dbReference type="EMBL" id="VSFG01000003">
    <property type="protein sequence ID" value="TYB45291.1"/>
    <property type="molecule type" value="Genomic_DNA"/>
</dbReference>
<dbReference type="PANTHER" id="PTHR48083">
    <property type="entry name" value="MEDIUM-CHAIN SPECIFIC ACYL-COA DEHYDROGENASE, MITOCHONDRIAL-RELATED"/>
    <property type="match status" value="1"/>
</dbReference>
<dbReference type="PIRSF" id="PIRSF016578">
    <property type="entry name" value="HsaA"/>
    <property type="match status" value="1"/>
</dbReference>
<sequence>MTAGRAKRVLDTIMERAEQIRELGPANEALGRLDDKAAQALREAGVIRQLQPEAHGGLEVHPREFAETVMGVAALDGSTGWVAGIVGVHPWEMAYADPRVRDEIWGDDPDVWIASPYAPMGVARPVDGGYVFNGRWQFSSGTDHCDWIFLGGMVGDADGKVAQPPRSLHLILPRSDYEIVEDSWDVAGLKGTGSKDVVVKDAFVPAYRTLEYGKVVDGSAAREAGLTNPSYLMPFSCVFPLGITSAVIGIAEGALHHHLAYQRNRVQITGTKIKDDPYVLYAISEAAEEIKASRTALLDNCSRVYDQVAAGHRPTFAERAAGRRTQVRAAWRAVQAMNEIVVRSGGNAMRSDNPIQRFWRDAHVGLAHAIHVPGAVYHVSALTELDIEPPHGPMRSMI</sequence>
<gene>
    <name evidence="3" type="ORF">FXF69_17710</name>
</gene>
<evidence type="ECO:0000313" key="3">
    <source>
        <dbReference type="EMBL" id="TYB45291.1"/>
    </source>
</evidence>
<dbReference type="Gene3D" id="1.20.140.10">
    <property type="entry name" value="Butyryl-CoA Dehydrogenase, subunit A, domain 3"/>
    <property type="match status" value="1"/>
</dbReference>
<dbReference type="SUPFAM" id="SSF47203">
    <property type="entry name" value="Acyl-CoA dehydrogenase C-terminal domain-like"/>
    <property type="match status" value="1"/>
</dbReference>
<feature type="domain" description="Acyl-CoA dehydrogenase C-terminal" evidence="2">
    <location>
        <begin position="242"/>
        <end position="372"/>
    </location>
</feature>
<evidence type="ECO:0000259" key="2">
    <source>
        <dbReference type="Pfam" id="PF08028"/>
    </source>
</evidence>
<dbReference type="InterPro" id="IPR050741">
    <property type="entry name" value="Acyl-CoA_dehydrogenase"/>
</dbReference>
<dbReference type="GO" id="GO:0005737">
    <property type="term" value="C:cytoplasm"/>
    <property type="evidence" value="ECO:0007669"/>
    <property type="project" value="TreeGrafter"/>
</dbReference>
<protein>
    <submittedName>
        <fullName evidence="3">Hydroxylase</fullName>
    </submittedName>
</protein>
<evidence type="ECO:0000313" key="4">
    <source>
        <dbReference type="Proteomes" id="UP000323380"/>
    </source>
</evidence>
<evidence type="ECO:0000256" key="1">
    <source>
        <dbReference type="ARBA" id="ARBA00023002"/>
    </source>
</evidence>
<organism evidence="3 4">
    <name type="scientific">Actinomadura chibensis</name>
    <dbReference type="NCBI Taxonomy" id="392828"/>
    <lineage>
        <taxon>Bacteria</taxon>
        <taxon>Bacillati</taxon>
        <taxon>Actinomycetota</taxon>
        <taxon>Actinomycetes</taxon>
        <taxon>Streptosporangiales</taxon>
        <taxon>Thermomonosporaceae</taxon>
        <taxon>Actinomadura</taxon>
    </lineage>
</organism>
<dbReference type="PANTHER" id="PTHR48083:SF19">
    <property type="entry name" value="FLAVIN-DEPENDENT MONOOXYGENASE, OXYGENASE SUBUNIT HSAA"/>
    <property type="match status" value="1"/>
</dbReference>
<dbReference type="InterPro" id="IPR036250">
    <property type="entry name" value="AcylCo_DH-like_C"/>
</dbReference>
<keyword evidence="4" id="KW-1185">Reference proteome</keyword>
<dbReference type="GO" id="GO:0003995">
    <property type="term" value="F:acyl-CoA dehydrogenase activity"/>
    <property type="evidence" value="ECO:0007669"/>
    <property type="project" value="TreeGrafter"/>
</dbReference>
<dbReference type="GO" id="GO:0016712">
    <property type="term" value="F:oxidoreductase activity, acting on paired donors, with incorporation or reduction of molecular oxygen, reduced flavin or flavoprotein as one donor, and incorporation of one atom of oxygen"/>
    <property type="evidence" value="ECO:0007669"/>
    <property type="project" value="TreeGrafter"/>
</dbReference>
<dbReference type="InterPro" id="IPR037069">
    <property type="entry name" value="AcylCoA_DH/ox_N_sf"/>
</dbReference>
<dbReference type="GO" id="GO:0033539">
    <property type="term" value="P:fatty acid beta-oxidation using acyl-CoA dehydrogenase"/>
    <property type="evidence" value="ECO:0007669"/>
    <property type="project" value="TreeGrafter"/>
</dbReference>
<comment type="caution">
    <text evidence="3">The sequence shown here is derived from an EMBL/GenBank/DDBJ whole genome shotgun (WGS) entry which is preliminary data.</text>
</comment>
<reference evidence="3 4" key="1">
    <citation type="submission" date="2019-08" db="EMBL/GenBank/DDBJ databases">
        <title>Actinomadura sp. nov. CYP1-5 isolated from mountain soil.</title>
        <authorList>
            <person name="Songsumanus A."/>
            <person name="Kuncharoen N."/>
            <person name="Kudo T."/>
            <person name="Yuki M."/>
            <person name="Igarashi Y."/>
            <person name="Tanasupawat S."/>
        </authorList>
    </citation>
    <scope>NUCLEOTIDE SEQUENCE [LARGE SCALE GENOMIC DNA]</scope>
    <source>
        <strain evidence="3 4">JCM 14158</strain>
    </source>
</reference>
<accession>A0A5D0NMR7</accession>
<dbReference type="AlphaFoldDB" id="A0A5D0NMR7"/>
<dbReference type="Pfam" id="PF08028">
    <property type="entry name" value="Acyl-CoA_dh_2"/>
    <property type="match status" value="1"/>
</dbReference>
<dbReference type="Gene3D" id="2.40.110.10">
    <property type="entry name" value="Butyryl-CoA Dehydrogenase, subunit A, domain 2"/>
    <property type="match status" value="1"/>
</dbReference>
<dbReference type="InterPro" id="IPR013107">
    <property type="entry name" value="Acyl-CoA_DH_C"/>
</dbReference>
<dbReference type="GO" id="GO:0050660">
    <property type="term" value="F:flavin adenine dinucleotide binding"/>
    <property type="evidence" value="ECO:0007669"/>
    <property type="project" value="InterPro"/>
</dbReference>
<dbReference type="Proteomes" id="UP000323380">
    <property type="component" value="Unassembled WGS sequence"/>
</dbReference>
<dbReference type="InterPro" id="IPR046373">
    <property type="entry name" value="Acyl-CoA_Oxase/DH_mid-dom_sf"/>
</dbReference>
<name>A0A5D0NMR7_9ACTN</name>
<dbReference type="Gene3D" id="1.10.540.10">
    <property type="entry name" value="Acyl-CoA dehydrogenase/oxidase, N-terminal domain"/>
    <property type="match status" value="1"/>
</dbReference>